<dbReference type="AlphaFoldDB" id="A0ABC9NFX7"/>
<reference evidence="1" key="2">
    <citation type="submission" date="2013-11" db="EMBL/GenBank/DDBJ databases">
        <title>Draft genome sequence of Bacteroides uniformis (ATCC 8492).</title>
        <authorList>
            <person name="Sudarsanam P."/>
            <person name="Ley R."/>
            <person name="Guruge J."/>
            <person name="Turnbaugh P.J."/>
            <person name="Mahowald M."/>
            <person name="Liep D."/>
            <person name="Gordon J."/>
        </authorList>
    </citation>
    <scope>NUCLEOTIDE SEQUENCE</scope>
    <source>
        <strain evidence="1">ATCC 8492</strain>
    </source>
</reference>
<gene>
    <name evidence="1" type="ORF">BACUNI_00875</name>
</gene>
<accession>A0ABC9NFX7</accession>
<keyword evidence="2" id="KW-1185">Reference proteome</keyword>
<protein>
    <submittedName>
        <fullName evidence="1">Uncharacterized protein</fullName>
    </submittedName>
</protein>
<evidence type="ECO:0000313" key="1">
    <source>
        <dbReference type="EMBL" id="EDO55566.1"/>
    </source>
</evidence>
<sequence length="39" mass="4673">MGYGLYCLRHHGLFFCLYYIELNVQLEDFKKIVTGFGRQ</sequence>
<evidence type="ECO:0000313" key="2">
    <source>
        <dbReference type="Proteomes" id="UP000004110"/>
    </source>
</evidence>
<organism evidence="1 2">
    <name type="scientific">Bacteroides uniformis (strain ATCC 8492 / DSM 6597 / CCUG 4942 / CIP 103695 / JCM 5828 / KCTC 5204 / NCTC 13054 / VPI 0061)</name>
    <dbReference type="NCBI Taxonomy" id="411479"/>
    <lineage>
        <taxon>Bacteria</taxon>
        <taxon>Pseudomonadati</taxon>
        <taxon>Bacteroidota</taxon>
        <taxon>Bacteroidia</taxon>
        <taxon>Bacteroidales</taxon>
        <taxon>Bacteroidaceae</taxon>
        <taxon>Bacteroides</taxon>
    </lineage>
</organism>
<comment type="caution">
    <text evidence="1">The sequence shown here is derived from an EMBL/GenBank/DDBJ whole genome shotgun (WGS) entry which is preliminary data.</text>
</comment>
<proteinExistence type="predicted"/>
<reference evidence="1" key="1">
    <citation type="submission" date="2007-06" db="EMBL/GenBank/DDBJ databases">
        <authorList>
            <person name="Fulton L."/>
            <person name="Clifton S."/>
            <person name="Fulton B."/>
            <person name="Xu J."/>
            <person name="Minx P."/>
            <person name="Pepin K.H."/>
            <person name="Johnson M."/>
            <person name="Thiruvilangam P."/>
            <person name="Bhonagiri V."/>
            <person name="Nash W.E."/>
            <person name="Mardis E.R."/>
            <person name="Wilson R.K."/>
        </authorList>
    </citation>
    <scope>NUCLEOTIDE SEQUENCE [LARGE SCALE GENOMIC DNA]</scope>
    <source>
        <strain evidence="1">ATCC 8492</strain>
    </source>
</reference>
<dbReference type="EMBL" id="AAYH02000037">
    <property type="protein sequence ID" value="EDO55566.1"/>
    <property type="molecule type" value="Genomic_DNA"/>
</dbReference>
<name>A0ABC9NFX7_BACUC</name>
<dbReference type="Proteomes" id="UP000004110">
    <property type="component" value="Unassembled WGS sequence"/>
</dbReference>